<dbReference type="InterPro" id="IPR035965">
    <property type="entry name" value="PAS-like_dom_sf"/>
</dbReference>
<dbReference type="PANTHER" id="PTHR32071:SF57">
    <property type="entry name" value="C4-DICARBOXYLATE TRANSPORT TRANSCRIPTIONAL REGULATORY PROTEIN DCTD"/>
    <property type="match status" value="1"/>
</dbReference>
<dbReference type="Pfam" id="PF13426">
    <property type="entry name" value="PAS_9"/>
    <property type="match status" value="1"/>
</dbReference>
<dbReference type="Gene3D" id="1.10.8.60">
    <property type="match status" value="1"/>
</dbReference>
<gene>
    <name evidence="12" type="ORF">D4N35_010150</name>
</gene>
<keyword evidence="4" id="KW-0805">Transcription regulation</keyword>
<dbReference type="InterPro" id="IPR025943">
    <property type="entry name" value="Sigma_54_int_dom_ATP-bd_2"/>
</dbReference>
<dbReference type="Gene3D" id="1.10.10.60">
    <property type="entry name" value="Homeodomain-like"/>
    <property type="match status" value="1"/>
</dbReference>
<evidence type="ECO:0000313" key="13">
    <source>
        <dbReference type="Proteomes" id="UP000273811"/>
    </source>
</evidence>
<dbReference type="PROSITE" id="PS50112">
    <property type="entry name" value="PAS"/>
    <property type="match status" value="1"/>
</dbReference>
<evidence type="ECO:0000256" key="7">
    <source>
        <dbReference type="ARBA" id="ARBA00029500"/>
    </source>
</evidence>
<dbReference type="InterPro" id="IPR003593">
    <property type="entry name" value="AAA+_ATPase"/>
</dbReference>
<dbReference type="FunFam" id="3.40.50.300:FF:000006">
    <property type="entry name" value="DNA-binding transcriptional regulator NtrC"/>
    <property type="match status" value="1"/>
</dbReference>
<organism evidence="12 13">
    <name type="scientific">Siminovitchia fortis</name>
    <dbReference type="NCBI Taxonomy" id="254758"/>
    <lineage>
        <taxon>Bacteria</taxon>
        <taxon>Bacillati</taxon>
        <taxon>Bacillota</taxon>
        <taxon>Bacilli</taxon>
        <taxon>Bacillales</taxon>
        <taxon>Bacillaceae</taxon>
        <taxon>Siminovitchia</taxon>
    </lineage>
</organism>
<dbReference type="EMBL" id="QYTU02000020">
    <property type="protein sequence ID" value="RWR10067.1"/>
    <property type="molecule type" value="Genomic_DNA"/>
</dbReference>
<reference evidence="12" key="1">
    <citation type="submission" date="2018-12" db="EMBL/GenBank/DDBJ databases">
        <authorList>
            <person name="Sun L."/>
            <person name="Chen Z."/>
        </authorList>
    </citation>
    <scope>NUCLEOTIDE SEQUENCE [LARGE SCALE GENOMIC DNA]</scope>
    <source>
        <strain evidence="12">DSM 16012</strain>
    </source>
</reference>
<evidence type="ECO:0000256" key="3">
    <source>
        <dbReference type="ARBA" id="ARBA00022840"/>
    </source>
</evidence>
<evidence type="ECO:0000256" key="1">
    <source>
        <dbReference type="ARBA" id="ARBA00022741"/>
    </source>
</evidence>
<feature type="coiled-coil region" evidence="8">
    <location>
        <begin position="120"/>
        <end position="147"/>
    </location>
</feature>
<keyword evidence="6" id="KW-0804">Transcription</keyword>
<evidence type="ECO:0000256" key="4">
    <source>
        <dbReference type="ARBA" id="ARBA00023015"/>
    </source>
</evidence>
<dbReference type="InterPro" id="IPR027417">
    <property type="entry name" value="P-loop_NTPase"/>
</dbReference>
<evidence type="ECO:0000259" key="11">
    <source>
        <dbReference type="PROSITE" id="PS50113"/>
    </source>
</evidence>
<dbReference type="CDD" id="cd00009">
    <property type="entry name" value="AAA"/>
    <property type="match status" value="1"/>
</dbReference>
<keyword evidence="13" id="KW-1185">Reference proteome</keyword>
<keyword evidence="8" id="KW-0175">Coiled coil</keyword>
<dbReference type="InterPro" id="IPR030828">
    <property type="entry name" value="HTH_TyrR"/>
</dbReference>
<keyword evidence="5" id="KW-0238">DNA-binding</keyword>
<keyword evidence="2" id="KW-0058">Aromatic hydrocarbons catabolism</keyword>
<dbReference type="AlphaFoldDB" id="A0A443IRW7"/>
<dbReference type="InterPro" id="IPR009057">
    <property type="entry name" value="Homeodomain-like_sf"/>
</dbReference>
<dbReference type="InterPro" id="IPR000700">
    <property type="entry name" value="PAS-assoc_C"/>
</dbReference>
<dbReference type="GO" id="GO:0003677">
    <property type="term" value="F:DNA binding"/>
    <property type="evidence" value="ECO:0007669"/>
    <property type="project" value="UniProtKB-KW"/>
</dbReference>
<evidence type="ECO:0000259" key="10">
    <source>
        <dbReference type="PROSITE" id="PS50112"/>
    </source>
</evidence>
<accession>A0A443IRW7</accession>
<feature type="domain" description="PAC" evidence="11">
    <location>
        <begin position="76"/>
        <end position="129"/>
    </location>
</feature>
<dbReference type="OrthoDB" id="9771372at2"/>
<evidence type="ECO:0000313" key="12">
    <source>
        <dbReference type="EMBL" id="RWR10067.1"/>
    </source>
</evidence>
<evidence type="ECO:0000256" key="6">
    <source>
        <dbReference type="ARBA" id="ARBA00023163"/>
    </source>
</evidence>
<dbReference type="Gene3D" id="3.30.450.20">
    <property type="entry name" value="PAS domain"/>
    <property type="match status" value="1"/>
</dbReference>
<proteinExistence type="predicted"/>
<evidence type="ECO:0000256" key="8">
    <source>
        <dbReference type="SAM" id="Coils"/>
    </source>
</evidence>
<dbReference type="InterPro" id="IPR002078">
    <property type="entry name" value="Sigma_54_int"/>
</dbReference>
<keyword evidence="3" id="KW-0067">ATP-binding</keyword>
<dbReference type="Pfam" id="PF18024">
    <property type="entry name" value="HTH_50"/>
    <property type="match status" value="1"/>
</dbReference>
<dbReference type="RefSeq" id="WP_120073132.1">
    <property type="nucleotide sequence ID" value="NZ_CP126113.1"/>
</dbReference>
<dbReference type="PROSITE" id="PS00675">
    <property type="entry name" value="SIGMA54_INTERACT_1"/>
    <property type="match status" value="1"/>
</dbReference>
<evidence type="ECO:0000256" key="2">
    <source>
        <dbReference type="ARBA" id="ARBA00022797"/>
    </source>
</evidence>
<comment type="caution">
    <text evidence="12">The sequence shown here is derived from an EMBL/GenBank/DDBJ whole genome shotgun (WGS) entry which is preliminary data.</text>
</comment>
<dbReference type="Proteomes" id="UP000273811">
    <property type="component" value="Unassembled WGS sequence"/>
</dbReference>
<dbReference type="PROSITE" id="PS50113">
    <property type="entry name" value="PAC"/>
    <property type="match status" value="1"/>
</dbReference>
<dbReference type="Pfam" id="PF00158">
    <property type="entry name" value="Sigma54_activat"/>
    <property type="match status" value="1"/>
</dbReference>
<dbReference type="Gene3D" id="3.40.50.300">
    <property type="entry name" value="P-loop containing nucleotide triphosphate hydrolases"/>
    <property type="match status" value="1"/>
</dbReference>
<evidence type="ECO:0000256" key="5">
    <source>
        <dbReference type="ARBA" id="ARBA00023125"/>
    </source>
</evidence>
<feature type="domain" description="PAS" evidence="10">
    <location>
        <begin position="9"/>
        <end position="60"/>
    </location>
</feature>
<dbReference type="InterPro" id="IPR025944">
    <property type="entry name" value="Sigma_54_int_dom_CS"/>
</dbReference>
<dbReference type="PROSITE" id="PS50045">
    <property type="entry name" value="SIGMA54_INTERACT_4"/>
    <property type="match status" value="1"/>
</dbReference>
<dbReference type="PANTHER" id="PTHR32071">
    <property type="entry name" value="TRANSCRIPTIONAL REGULATORY PROTEIN"/>
    <property type="match status" value="1"/>
</dbReference>
<dbReference type="SUPFAM" id="SSF46689">
    <property type="entry name" value="Homeodomain-like"/>
    <property type="match status" value="1"/>
</dbReference>
<dbReference type="PROSITE" id="PS00688">
    <property type="entry name" value="SIGMA54_INTERACT_3"/>
    <property type="match status" value="1"/>
</dbReference>
<dbReference type="SUPFAM" id="SSF52540">
    <property type="entry name" value="P-loop containing nucleoside triphosphate hydrolases"/>
    <property type="match status" value="1"/>
</dbReference>
<dbReference type="Pfam" id="PF25601">
    <property type="entry name" value="AAA_lid_14"/>
    <property type="match status" value="1"/>
</dbReference>
<dbReference type="GO" id="GO:0006355">
    <property type="term" value="P:regulation of DNA-templated transcription"/>
    <property type="evidence" value="ECO:0007669"/>
    <property type="project" value="InterPro"/>
</dbReference>
<keyword evidence="1" id="KW-0547">Nucleotide-binding</keyword>
<dbReference type="GO" id="GO:0005524">
    <property type="term" value="F:ATP binding"/>
    <property type="evidence" value="ECO:0007669"/>
    <property type="project" value="UniProtKB-KW"/>
</dbReference>
<dbReference type="PROSITE" id="PS00676">
    <property type="entry name" value="SIGMA54_INTERACT_2"/>
    <property type="match status" value="1"/>
</dbReference>
<dbReference type="InterPro" id="IPR058031">
    <property type="entry name" value="AAA_lid_NorR"/>
</dbReference>
<feature type="domain" description="Sigma-54 factor interaction" evidence="9">
    <location>
        <begin position="155"/>
        <end position="384"/>
    </location>
</feature>
<dbReference type="InterPro" id="IPR025662">
    <property type="entry name" value="Sigma_54_int_dom_ATP-bd_1"/>
</dbReference>
<evidence type="ECO:0000259" key="9">
    <source>
        <dbReference type="PROSITE" id="PS50045"/>
    </source>
</evidence>
<name>A0A443IRW7_9BACI</name>
<dbReference type="CDD" id="cd00130">
    <property type="entry name" value="PAS"/>
    <property type="match status" value="1"/>
</dbReference>
<sequence>MKKVQEILEHPVFIKILNALSDGVLVADGKGIVLWLNQACANFTGNPISFFIGKDVYLLEEMGVFNPSVTKMVIEKQAAVSTVQTTTGKDSRFIVSGYPIKNEAGEIDCIIAQTKDITEIVKTTNELEETQSLLKRYSEQIMRMNYEKQIGSYYFSGQSPAYLSLLQTIDKIALAESTVLLTGETGVGKNVIAQRIHDLSERNHGSFVEINCGAIPESLIESELFGYAKGAFTGANKTGKAGLIKTADGGTLFLDEIGELPVHLQAKLLQFLQQKMFLPVGSTEYQTANVRVIAATNLDLQEEVKKGNFRSDLFYRLNVLPVHVPSLRERKEDIVGLVYFNLEKYNNKHQRQCRISADAVERLQEYDWPGNIRELENLIERLVIIAPENEIQVKDLPLNMRDPEDPVLNIADINEGESLTEILESVEKNIIAKAYARYKTTRKAAEELGITQSLLMRRLKKYNLTR</sequence>
<protein>
    <recommendedName>
        <fullName evidence="7">HTH-type transcriptional regulatory protein TyrR</fullName>
    </recommendedName>
</protein>
<dbReference type="SMART" id="SM00382">
    <property type="entry name" value="AAA"/>
    <property type="match status" value="1"/>
</dbReference>
<dbReference type="InterPro" id="IPR000014">
    <property type="entry name" value="PAS"/>
</dbReference>
<dbReference type="SUPFAM" id="SSF55785">
    <property type="entry name" value="PYP-like sensor domain (PAS domain)"/>
    <property type="match status" value="1"/>
</dbReference>